<evidence type="ECO:0000256" key="1">
    <source>
        <dbReference type="HAMAP-Rule" id="MF_02215"/>
    </source>
</evidence>
<evidence type="ECO:0000313" key="3">
    <source>
        <dbReference type="EMBL" id="ATQ73949.1"/>
    </source>
</evidence>
<dbReference type="GO" id="GO:0006744">
    <property type="term" value="P:ubiquinone biosynthetic process"/>
    <property type="evidence" value="ECO:0007669"/>
    <property type="project" value="UniProtKB-UniRule"/>
</dbReference>
<dbReference type="Pfam" id="PF02036">
    <property type="entry name" value="SCP2"/>
    <property type="match status" value="1"/>
</dbReference>
<dbReference type="HAMAP" id="MF_02215">
    <property type="entry name" value="UbiJ"/>
    <property type="match status" value="1"/>
</dbReference>
<keyword evidence="1" id="KW-0831">Ubiquinone biosynthesis</keyword>
<evidence type="ECO:0000313" key="4">
    <source>
        <dbReference type="Proteomes" id="UP000229897"/>
    </source>
</evidence>
<name>A0A2D2DG86_9BURK</name>
<evidence type="ECO:0000259" key="2">
    <source>
        <dbReference type="Pfam" id="PF02036"/>
    </source>
</evidence>
<dbReference type="EMBL" id="CP024608">
    <property type="protein sequence ID" value="ATQ73949.1"/>
    <property type="molecule type" value="Genomic_DNA"/>
</dbReference>
<reference evidence="3" key="1">
    <citation type="submission" date="2017-10" db="EMBL/GenBank/DDBJ databases">
        <title>Massilia psychrophilum sp. nov., a novel purple-pigmented bacterium isolated from Tianshan glacier, Xinjiang Municipality, China.</title>
        <authorList>
            <person name="Wang H."/>
        </authorList>
    </citation>
    <scope>NUCLEOTIDE SEQUENCE [LARGE SCALE GENOMIC DNA]</scope>
    <source>
        <strain evidence="3">B2</strain>
    </source>
</reference>
<dbReference type="OrthoDB" id="8525483at2"/>
<gene>
    <name evidence="1" type="primary">ubiJ</name>
    <name evidence="3" type="ORF">CR152_05025</name>
</gene>
<proteinExistence type="inferred from homology"/>
<dbReference type="InterPro" id="IPR003033">
    <property type="entry name" value="SCP2_sterol-bd_dom"/>
</dbReference>
<sequence length="212" mass="22693">MAPAIAAINHLLAQEAWARDALALHSGKVACIDASGMALRLLVTRDGMVEASPAGTPEEGASVTIRVKLADLPLIAQNRERAFSYVKIEGDAEFANTISQLSKGLRWEAEHDLERLIGPIAATRLVGGARSVFDGVRAAHGKVAENLAEFFLEEQPLLVRPATVDDFGAEVSRLRDDVERTAKRLARLEQKLAPTGAAPDALNAAGQQKLDL</sequence>
<comment type="function">
    <text evidence="1">Required for ubiquinone (coenzyme Q) biosynthesis. Binds hydrophobic ubiquinone biosynthetic intermediates via its SCP2 domain and is essential for the stability of the Ubi complex. May constitute a docking platform where Ubi enzymes assemble and access their SCP2-bound polyprenyl substrates.</text>
</comment>
<comment type="similarity">
    <text evidence="1">Belongs to the UbiJ family.</text>
</comment>
<dbReference type="UniPathway" id="UPA00232"/>
<organism evidence="3 4">
    <name type="scientific">Massilia violaceinigra</name>
    <dbReference type="NCBI Taxonomy" id="2045208"/>
    <lineage>
        <taxon>Bacteria</taxon>
        <taxon>Pseudomonadati</taxon>
        <taxon>Pseudomonadota</taxon>
        <taxon>Betaproteobacteria</taxon>
        <taxon>Burkholderiales</taxon>
        <taxon>Oxalobacteraceae</taxon>
        <taxon>Telluria group</taxon>
        <taxon>Massilia</taxon>
    </lineage>
</organism>
<comment type="pathway">
    <text evidence="1">Cofactor biosynthesis; ubiquinone biosynthesis.</text>
</comment>
<keyword evidence="4" id="KW-1185">Reference proteome</keyword>
<accession>A0A2D2DG86</accession>
<dbReference type="Proteomes" id="UP000229897">
    <property type="component" value="Chromosome"/>
</dbReference>
<comment type="subcellular location">
    <subcellularLocation>
        <location evidence="1">Cytoplasm</location>
    </subcellularLocation>
</comment>
<dbReference type="AlphaFoldDB" id="A0A2D2DG86"/>
<dbReference type="InterPro" id="IPR038989">
    <property type="entry name" value="UbiJ"/>
</dbReference>
<protein>
    <recommendedName>
        <fullName evidence="1">Ubiquinone biosynthesis accessory factor UbiJ</fullName>
    </recommendedName>
</protein>
<dbReference type="GO" id="GO:0005737">
    <property type="term" value="C:cytoplasm"/>
    <property type="evidence" value="ECO:0007669"/>
    <property type="project" value="UniProtKB-SubCell"/>
</dbReference>
<dbReference type="KEGG" id="mass:CR152_05025"/>
<dbReference type="PANTHER" id="PTHR38693:SF1">
    <property type="entry name" value="UBIQUINONE BIOSYNTHESIS ACCESSORY FACTOR UBIJ"/>
    <property type="match status" value="1"/>
</dbReference>
<feature type="domain" description="SCP2" evidence="2">
    <location>
        <begin position="8"/>
        <end position="101"/>
    </location>
</feature>
<dbReference type="PANTHER" id="PTHR38693">
    <property type="entry name" value="UBIQUINONE BIOSYNTHESIS PROTEIN UBIJ"/>
    <property type="match status" value="1"/>
</dbReference>
<keyword evidence="1" id="KW-0963">Cytoplasm</keyword>